<name>A0A0D5YJU6_ACIBA</name>
<proteinExistence type="predicted"/>
<dbReference type="Proteomes" id="UP000032746">
    <property type="component" value="Chromosome"/>
</dbReference>
<reference evidence="2 3" key="1">
    <citation type="journal article" date="2015" name="J. Bacteriol.">
        <title>Resources for Genetic and Genomic Analysis of Emerging Pathogen Acinetobacter baumannii.</title>
        <authorList>
            <person name="Gallagher L.A."/>
            <person name="Ramage E."/>
            <person name="Weiss E.J."/>
            <person name="Radey M."/>
            <person name="Hayden H.S."/>
            <person name="Held K.G."/>
            <person name="Huse H.K."/>
            <person name="Zurawski D.V."/>
            <person name="Brittnacher M.J."/>
            <person name="Manoil C."/>
        </authorList>
    </citation>
    <scope>NUCLEOTIDE SEQUENCE [LARGE SCALE GENOMIC DNA]</scope>
    <source>
        <strain evidence="2 3">AB5075-UW</strain>
    </source>
</reference>
<dbReference type="AlphaFoldDB" id="A0A0D5YJU6"/>
<keyword evidence="1" id="KW-0812">Transmembrane</keyword>
<keyword evidence="1" id="KW-1133">Transmembrane helix</keyword>
<gene>
    <name evidence="2" type="ORF">ABUW_2891</name>
</gene>
<evidence type="ECO:0000256" key="1">
    <source>
        <dbReference type="SAM" id="Phobius"/>
    </source>
</evidence>
<evidence type="ECO:0000313" key="3">
    <source>
        <dbReference type="Proteomes" id="UP000032746"/>
    </source>
</evidence>
<accession>A0A0D5YJU6</accession>
<reference evidence="3" key="2">
    <citation type="submission" date="2015-03" db="EMBL/GenBank/DDBJ databases">
        <authorList>
            <person name="Gallagher L.A."/>
            <person name="Hayden H.S."/>
            <person name="Weiss E.J."/>
            <person name="Hager K.R."/>
            <person name="Ramage E."/>
            <person name="Radey M.R."/>
            <person name="Bydalek R."/>
            <person name="Manoil C."/>
            <person name="Miller S.I."/>
            <person name="Brittnacher M.J."/>
        </authorList>
    </citation>
    <scope>NUCLEOTIDE SEQUENCE [LARGE SCALE GENOMIC DNA]</scope>
    <source>
        <strain evidence="3">AB5075-UW</strain>
    </source>
</reference>
<dbReference type="EMBL" id="CP008706">
    <property type="protein sequence ID" value="AKA32605.1"/>
    <property type="molecule type" value="Genomic_DNA"/>
</dbReference>
<protein>
    <submittedName>
        <fullName evidence="2">Uncharacterized protein</fullName>
    </submittedName>
</protein>
<evidence type="ECO:0000313" key="2">
    <source>
        <dbReference type="EMBL" id="AKA32605.1"/>
    </source>
</evidence>
<organism evidence="2 3">
    <name type="scientific">Acinetobacter baumannii</name>
    <dbReference type="NCBI Taxonomy" id="470"/>
    <lineage>
        <taxon>Bacteria</taxon>
        <taxon>Pseudomonadati</taxon>
        <taxon>Pseudomonadota</taxon>
        <taxon>Gammaproteobacteria</taxon>
        <taxon>Moraxellales</taxon>
        <taxon>Moraxellaceae</taxon>
        <taxon>Acinetobacter</taxon>
        <taxon>Acinetobacter calcoaceticus/baumannii complex</taxon>
    </lineage>
</organism>
<sequence>MQNFILIHFNFFILMNELIYIFEIVIRIINLTFNIKLFKNNNYLKRNKLFIEKISCICRIFCTKINQFSSGGDGKSFFSSTRVTNN</sequence>
<keyword evidence="1" id="KW-0472">Membrane</keyword>
<feature type="transmembrane region" description="Helical" evidence="1">
    <location>
        <begin position="6"/>
        <end position="29"/>
    </location>
</feature>